<accession>A0A255EKZ6</accession>
<evidence type="ECO:0000313" key="3">
    <source>
        <dbReference type="EMBL" id="OYN88813.1"/>
    </source>
</evidence>
<comment type="caution">
    <text evidence="3">The sequence shown here is derived from an EMBL/GenBank/DDBJ whole genome shotgun (WGS) entry which is preliminary data.</text>
</comment>
<dbReference type="InterPro" id="IPR016624">
    <property type="entry name" value="UCP014753"/>
</dbReference>
<evidence type="ECO:0000313" key="4">
    <source>
        <dbReference type="Proteomes" id="UP000216533"/>
    </source>
</evidence>
<evidence type="ECO:0000259" key="2">
    <source>
        <dbReference type="Pfam" id="PF10022"/>
    </source>
</evidence>
<dbReference type="Proteomes" id="UP000216533">
    <property type="component" value="Unassembled WGS sequence"/>
</dbReference>
<protein>
    <recommendedName>
        <fullName evidence="2">DUF2264 domain-containing protein</fullName>
    </recommendedName>
</protein>
<proteinExistence type="predicted"/>
<dbReference type="PANTHER" id="PTHR35339">
    <property type="entry name" value="LINALOOL DEHYDRATASE_ISOMERASE DOMAIN-CONTAINING PROTEIN"/>
    <property type="match status" value="1"/>
</dbReference>
<feature type="compositionally biased region" description="Low complexity" evidence="1">
    <location>
        <begin position="643"/>
        <end position="659"/>
    </location>
</feature>
<feature type="compositionally biased region" description="Polar residues" evidence="1">
    <location>
        <begin position="668"/>
        <end position="684"/>
    </location>
</feature>
<sequence>MMGGVPFTGVEMSEPTLHLPPEDRELSPYTGWTRDHLTAVVDHLLENARRYASPGHARILFPGDQGPHGDDVAGLEGFARTFLLAGARIAGEHGADPLGSAEWYLEGIRNGVEPTHPERWTRPTEHPQAVVEAASIAMMLLKTKPWTLDRMDQQTKDNLADWLRDVRQARVALNNWVWFHIFTETLLEVMGAGWDREFVQFRLDQHDQMYLADGWYTDGEGMRFDHYNGWAMHTYPLIWADLVPDQEFADKYRPIYHDRIRTFLPQAAALVGADGSPLFQGRSLIYRFAAGAPFWAATIADASPLPLGQIRRITSGMVKYFVHHGAPDADGILNRGWHHNWPAMAQVYSGTGSPYWAAKGLLGLALPADHPVWSAVEEPMPIETGDIAFAIEPAGWLVSGSQQEGTVRVHPHGGLGMARKLEDVLYTRLGYSTDTTGALVGDWVENPLPNAAAILSDAEGSIRASHRVWPEATGVALDADGTLVGSSWWQAQWSNLDPDAEPGQRRTVSPGPTLTYASAIRGGIEVRAIRVDPVDGANNGIALRLGGWAIDPAGPLGSAVTPLVPGMSLGHASCADASPTSEELDAPYATVSLENGRIPAETGHAVVAVTYGEVAELPGEALPTAEVRQDGVRLTWPDGVTTDLPLPAPSAAGPDPDSLMRPLPSQFVPASSAATSNGHPFRTQ</sequence>
<dbReference type="InterPro" id="IPR049349">
    <property type="entry name" value="DUF2264_N"/>
</dbReference>
<evidence type="ECO:0000256" key="1">
    <source>
        <dbReference type="SAM" id="MobiDB-lite"/>
    </source>
</evidence>
<reference evidence="3 4" key="1">
    <citation type="submission" date="2017-07" db="EMBL/GenBank/DDBJ databases">
        <title>Draft whole genome sequences of clinical Proprionibacteriaceae strains.</title>
        <authorList>
            <person name="Bernier A.-M."/>
            <person name="Bernard K."/>
            <person name="Domingo M.-C."/>
        </authorList>
    </citation>
    <scope>NUCLEOTIDE SEQUENCE [LARGE SCALE GENOMIC DNA]</scope>
    <source>
        <strain evidence="3 4">NML 160184</strain>
    </source>
</reference>
<dbReference type="PANTHER" id="PTHR35339:SF4">
    <property type="entry name" value="LINALOOL DEHYDRATASE_ISOMERASE DOMAIN-CONTAINING PROTEIN"/>
    <property type="match status" value="1"/>
</dbReference>
<name>A0A255EKZ6_9ACTN</name>
<feature type="domain" description="DUF2264" evidence="2">
    <location>
        <begin position="33"/>
        <end position="380"/>
    </location>
</feature>
<dbReference type="Pfam" id="PF10022">
    <property type="entry name" value="DUF2264"/>
    <property type="match status" value="1"/>
</dbReference>
<dbReference type="EMBL" id="NMVI01000011">
    <property type="protein sequence ID" value="OYN88813.1"/>
    <property type="molecule type" value="Genomic_DNA"/>
</dbReference>
<gene>
    <name evidence="3" type="ORF">CGZ92_03665</name>
</gene>
<organism evidence="3 4">
    <name type="scientific">Parenemella sanctibonifatiensis</name>
    <dbReference type="NCBI Taxonomy" id="2016505"/>
    <lineage>
        <taxon>Bacteria</taxon>
        <taxon>Bacillati</taxon>
        <taxon>Actinomycetota</taxon>
        <taxon>Actinomycetes</taxon>
        <taxon>Propionibacteriales</taxon>
        <taxon>Propionibacteriaceae</taxon>
        <taxon>Parenemella</taxon>
    </lineage>
</organism>
<dbReference type="AlphaFoldDB" id="A0A255EKZ6"/>
<feature type="region of interest" description="Disordered" evidence="1">
    <location>
        <begin position="639"/>
        <end position="684"/>
    </location>
</feature>